<sequence>MTFDALTRDQLQALHDDQQAKYDALKAAGLTLDLTRGKPSPEQLDLSSDLLTLPGPDFKDSKGIDTRNYGGIEGLTELRAIFAEILHLPVEQVVAGDNASLAMMHDSLVFALLRGTPDSPRPWVEEDEVTFICPVPGYDRHFALTEQYGIRMAPVEMRPDGPDMTAVRELAADPSVKGMWLVPTYSNPTGAVVSEAVAAELAAMETAAPDFRIFWDNAYAVHHLTEQRTKTPDIAGLSAASGHPNRPILFASTSKITFAGSGVCFLGSSEENVAWYLRLLGKRTIGPDKLNHLRHARHLRDLDGVLDLMDRHRAILAPKFAAVLEILEDRLGGHGVATWSEPKGGYFVSLDVVDGTASRVVELCKEAGIALTPAGSSFPHGQDPRDRNIRIAPSFPSIDDLRAAMDGLATCVLLAAAEKQLAS</sequence>
<dbReference type="SUPFAM" id="SSF53383">
    <property type="entry name" value="PLP-dependent transferases"/>
    <property type="match status" value="1"/>
</dbReference>
<dbReference type="InterPro" id="IPR024551">
    <property type="entry name" value="AspAT_Ic"/>
</dbReference>
<dbReference type="PANTHER" id="PTHR43799:SF1">
    <property type="entry name" value="ASPARTATE AMINOTRANSFERASE"/>
    <property type="match status" value="1"/>
</dbReference>
<keyword evidence="1" id="KW-0032">Aminotransferase</keyword>
<dbReference type="GO" id="GO:0004069">
    <property type="term" value="F:L-aspartate:2-oxoglutarate aminotransferase activity"/>
    <property type="evidence" value="ECO:0007669"/>
    <property type="project" value="InterPro"/>
</dbReference>
<dbReference type="InterPro" id="IPR015421">
    <property type="entry name" value="PyrdxlP-dep_Trfase_major"/>
</dbReference>
<dbReference type="OrthoDB" id="9802328at2"/>
<dbReference type="Proteomes" id="UP000321571">
    <property type="component" value="Unassembled WGS sequence"/>
</dbReference>
<dbReference type="Gene3D" id="3.90.1150.10">
    <property type="entry name" value="Aspartate Aminotransferase, domain 1"/>
    <property type="match status" value="1"/>
</dbReference>
<protein>
    <submittedName>
        <fullName evidence="1">Aminotransferase</fullName>
    </submittedName>
</protein>
<reference evidence="1 2" key="1">
    <citation type="submission" date="2019-06" db="EMBL/GenBank/DDBJ databases">
        <title>Aeromicrobium sp. nov., isolated from a maize field.</title>
        <authorList>
            <person name="Lin S.-Y."/>
            <person name="Tsai C.-F."/>
            <person name="Young C.-C."/>
        </authorList>
    </citation>
    <scope>NUCLEOTIDE SEQUENCE [LARGE SCALE GENOMIC DNA]</scope>
    <source>
        <strain evidence="1 2">CC-CFT486</strain>
    </source>
</reference>
<gene>
    <name evidence="1" type="ORF">FHP06_00675</name>
</gene>
<keyword evidence="2" id="KW-1185">Reference proteome</keyword>
<evidence type="ECO:0000313" key="2">
    <source>
        <dbReference type="Proteomes" id="UP000321571"/>
    </source>
</evidence>
<dbReference type="Pfam" id="PF12897">
    <property type="entry name" value="Asp_aminotransf"/>
    <property type="match status" value="1"/>
</dbReference>
<comment type="caution">
    <text evidence="1">The sequence shown here is derived from an EMBL/GenBank/DDBJ whole genome shotgun (WGS) entry which is preliminary data.</text>
</comment>
<name>A0A5C8NNP3_9ACTN</name>
<proteinExistence type="predicted"/>
<dbReference type="AlphaFoldDB" id="A0A5C8NNP3"/>
<dbReference type="RefSeq" id="WP_147682827.1">
    <property type="nucleotide sequence ID" value="NZ_VDUX01000001.1"/>
</dbReference>
<dbReference type="CDD" id="cd00609">
    <property type="entry name" value="AAT_like"/>
    <property type="match status" value="1"/>
</dbReference>
<evidence type="ECO:0000313" key="1">
    <source>
        <dbReference type="EMBL" id="TXL62796.1"/>
    </source>
</evidence>
<dbReference type="EMBL" id="VDUX01000001">
    <property type="protein sequence ID" value="TXL62796.1"/>
    <property type="molecule type" value="Genomic_DNA"/>
</dbReference>
<organism evidence="1 2">
    <name type="scientific">Aeromicrobium terrae</name>
    <dbReference type="NCBI Taxonomy" id="2498846"/>
    <lineage>
        <taxon>Bacteria</taxon>
        <taxon>Bacillati</taxon>
        <taxon>Actinomycetota</taxon>
        <taxon>Actinomycetes</taxon>
        <taxon>Propionibacteriales</taxon>
        <taxon>Nocardioidaceae</taxon>
        <taxon>Aeromicrobium</taxon>
    </lineage>
</organism>
<accession>A0A5C8NNP3</accession>
<keyword evidence="1" id="KW-0808">Transferase</keyword>
<dbReference type="InterPro" id="IPR015422">
    <property type="entry name" value="PyrdxlP-dep_Trfase_small"/>
</dbReference>
<dbReference type="InterPro" id="IPR015424">
    <property type="entry name" value="PyrdxlP-dep_Trfase"/>
</dbReference>
<dbReference type="Gene3D" id="3.40.640.10">
    <property type="entry name" value="Type I PLP-dependent aspartate aminotransferase-like (Major domain)"/>
    <property type="match status" value="1"/>
</dbReference>
<dbReference type="PANTHER" id="PTHR43799">
    <property type="entry name" value="AMINOTRANSFERASE, PUTATIVE-RELATED"/>
    <property type="match status" value="1"/>
</dbReference>